<dbReference type="STRING" id="290315.Clim_1076"/>
<feature type="signal peptide" evidence="1">
    <location>
        <begin position="1"/>
        <end position="26"/>
    </location>
</feature>
<feature type="chain" id="PRO_5002787715" evidence="1">
    <location>
        <begin position="27"/>
        <end position="212"/>
    </location>
</feature>
<dbReference type="OrthoDB" id="595139at2"/>
<organism evidence="2 3">
    <name type="scientific">Chlorobium limicola (strain DSM 245 / NBRC 103803 / 6330)</name>
    <dbReference type="NCBI Taxonomy" id="290315"/>
    <lineage>
        <taxon>Bacteria</taxon>
        <taxon>Pseudomonadati</taxon>
        <taxon>Chlorobiota</taxon>
        <taxon>Chlorobiia</taxon>
        <taxon>Chlorobiales</taxon>
        <taxon>Chlorobiaceae</taxon>
        <taxon>Chlorobium/Pelodictyon group</taxon>
        <taxon>Chlorobium</taxon>
    </lineage>
</organism>
<reference evidence="2 3" key="1">
    <citation type="submission" date="2008-05" db="EMBL/GenBank/DDBJ databases">
        <title>Complete sequence of Chlorobium limicola DSM 245.</title>
        <authorList>
            <consortium name="US DOE Joint Genome Institute"/>
            <person name="Lucas S."/>
            <person name="Copeland A."/>
            <person name="Lapidus A."/>
            <person name="Glavina del Rio T."/>
            <person name="Dalin E."/>
            <person name="Tice H."/>
            <person name="Bruce D."/>
            <person name="Goodwin L."/>
            <person name="Pitluck S."/>
            <person name="Schmutz J."/>
            <person name="Larimer F."/>
            <person name="Land M."/>
            <person name="Hauser L."/>
            <person name="Kyrpides N."/>
            <person name="Ovchinnikova G."/>
            <person name="Zhao F."/>
            <person name="Li T."/>
            <person name="Liu Z."/>
            <person name="Overmann J."/>
            <person name="Bryant D.A."/>
            <person name="Richardson P."/>
        </authorList>
    </citation>
    <scope>NUCLEOTIDE SEQUENCE [LARGE SCALE GENOMIC DNA]</scope>
    <source>
        <strain evidence="3">DSM 245 / NBRC 103803 / 6330</strain>
    </source>
</reference>
<keyword evidence="1" id="KW-0732">Signal</keyword>
<protein>
    <submittedName>
        <fullName evidence="2">Uncharacterized protein</fullName>
    </submittedName>
</protein>
<dbReference type="KEGG" id="cli:Clim_1076"/>
<dbReference type="Proteomes" id="UP000008841">
    <property type="component" value="Chromosome"/>
</dbReference>
<proteinExistence type="predicted"/>
<evidence type="ECO:0000313" key="2">
    <source>
        <dbReference type="EMBL" id="ACD90145.1"/>
    </source>
</evidence>
<dbReference type="RefSeq" id="WP_012466022.1">
    <property type="nucleotide sequence ID" value="NC_010803.1"/>
</dbReference>
<evidence type="ECO:0000256" key="1">
    <source>
        <dbReference type="SAM" id="SignalP"/>
    </source>
</evidence>
<dbReference type="HOGENOM" id="CLU_1297958_0_0_10"/>
<gene>
    <name evidence="2" type="ordered locus">Clim_1076</name>
</gene>
<name>B3EC70_CHLL2</name>
<dbReference type="AlphaFoldDB" id="B3EC70"/>
<sequence length="212" mass="22218" precursor="true">MTAKKALTGMMVAAAMLFGGSQSAQAVVENNGNGNGNAGASTSGETKVNVNVPDFIILHYYSNLTMNFAAPTQSLDEGAKSWDNVSWSTGTYDGAIALSQDAKEVNNGEDVKVSLNNVWAVRGFSPSGSAKITIENKTPTITNKETKSSIEMKNLALTSGSVSPKESIEVKLNGISKSRATKGGISMDLDFSKTITSGLHEGGQYKITAITI</sequence>
<evidence type="ECO:0000313" key="3">
    <source>
        <dbReference type="Proteomes" id="UP000008841"/>
    </source>
</evidence>
<dbReference type="EMBL" id="CP001097">
    <property type="protein sequence ID" value="ACD90145.1"/>
    <property type="molecule type" value="Genomic_DNA"/>
</dbReference>
<accession>B3EC70</accession>